<dbReference type="Proteomes" id="UP000029067">
    <property type="component" value="Unassembled WGS sequence"/>
</dbReference>
<evidence type="ECO:0000313" key="1">
    <source>
        <dbReference type="EMBL" id="KFI60291.1"/>
    </source>
</evidence>
<evidence type="ECO:0000313" key="2">
    <source>
        <dbReference type="Proteomes" id="UP000029067"/>
    </source>
</evidence>
<keyword evidence="2" id="KW-1185">Reference proteome</keyword>
<reference evidence="1 2" key="1">
    <citation type="submission" date="2014-03" db="EMBL/GenBank/DDBJ databases">
        <title>Genomics of Bifidobacteria.</title>
        <authorList>
            <person name="Ventura M."/>
            <person name="Milani C."/>
            <person name="Lugli G.A."/>
        </authorList>
    </citation>
    <scope>NUCLEOTIDE SEQUENCE [LARGE SCALE GENOMIC DNA]</scope>
    <source>
        <strain evidence="1 2">LMG 10738</strain>
    </source>
</reference>
<gene>
    <name evidence="1" type="ORF">BCUN_1455</name>
</gene>
<accession>A0A087ANE1</accession>
<dbReference type="AlphaFoldDB" id="A0A087ANE1"/>
<proteinExistence type="predicted"/>
<comment type="caution">
    <text evidence="1">The sequence shown here is derived from an EMBL/GenBank/DDBJ whole genome shotgun (WGS) entry which is preliminary data.</text>
</comment>
<dbReference type="RefSeq" id="WP_033517927.1">
    <property type="nucleotide sequence ID" value="NZ_JGYV01000021.1"/>
</dbReference>
<name>A0A087ANE1_9BIFI</name>
<organism evidence="1 2">
    <name type="scientific">Bifidobacterium cuniculi</name>
    <dbReference type="NCBI Taxonomy" id="1688"/>
    <lineage>
        <taxon>Bacteria</taxon>
        <taxon>Bacillati</taxon>
        <taxon>Actinomycetota</taxon>
        <taxon>Actinomycetes</taxon>
        <taxon>Bifidobacteriales</taxon>
        <taxon>Bifidobacteriaceae</taxon>
        <taxon>Bifidobacterium</taxon>
    </lineage>
</organism>
<protein>
    <submittedName>
        <fullName evidence="1">Uncharacterized protein</fullName>
    </submittedName>
</protein>
<sequence length="127" mass="13643">MGKSKIDRLAIGHMVINRAIQGVRVGKLSKDSSLLDVAEAMLPEIKQVSAASVAAVLGGALMSPNKARSLAKIGALVGASYVVHRRRQSVRSDMPDTAHAEQDKTTIVDAEVTDSADQPVRRFRFPH</sequence>
<dbReference type="EMBL" id="JGYV01000021">
    <property type="protein sequence ID" value="KFI60291.1"/>
    <property type="molecule type" value="Genomic_DNA"/>
</dbReference>